<evidence type="ECO:0000256" key="4">
    <source>
        <dbReference type="RuleBase" id="RU003744"/>
    </source>
</evidence>
<dbReference type="Proteomes" id="UP000000503">
    <property type="component" value="Chromosome"/>
</dbReference>
<evidence type="ECO:0000256" key="3">
    <source>
        <dbReference type="ARBA" id="ARBA00022729"/>
    </source>
</evidence>
<protein>
    <submittedName>
        <fullName evidence="7">ABC-type transporter, periplasmic subunit family 3</fullName>
    </submittedName>
</protein>
<dbReference type="RefSeq" id="WP_013969323.1">
    <property type="nucleotide sequence ID" value="NC_015732.1"/>
</dbReference>
<dbReference type="InterPro" id="IPR018313">
    <property type="entry name" value="SBP_3_CS"/>
</dbReference>
<accession>F8F413</accession>
<dbReference type="PANTHER" id="PTHR35936">
    <property type="entry name" value="MEMBRANE-BOUND LYTIC MUREIN TRANSGLYCOSYLASE F"/>
    <property type="match status" value="1"/>
</dbReference>
<dbReference type="Gene3D" id="3.40.190.10">
    <property type="entry name" value="Periplasmic binding protein-like II"/>
    <property type="match status" value="2"/>
</dbReference>
<name>F8F413_GRAC1</name>
<dbReference type="PROSITE" id="PS01039">
    <property type="entry name" value="SBP_BACTERIAL_3"/>
    <property type="match status" value="1"/>
</dbReference>
<dbReference type="GO" id="GO:0030313">
    <property type="term" value="C:cell envelope"/>
    <property type="evidence" value="ECO:0007669"/>
    <property type="project" value="UniProtKB-SubCell"/>
</dbReference>
<dbReference type="PANTHER" id="PTHR35936:SF34">
    <property type="entry name" value="ABC TRANSPORTER EXTRACELLULAR-BINDING PROTEIN YCKB-RELATED"/>
    <property type="match status" value="1"/>
</dbReference>
<evidence type="ECO:0000313" key="7">
    <source>
        <dbReference type="EMBL" id="AEJ20032.1"/>
    </source>
</evidence>
<dbReference type="Pfam" id="PF00497">
    <property type="entry name" value="SBP_bac_3"/>
    <property type="match status" value="1"/>
</dbReference>
<evidence type="ECO:0000256" key="1">
    <source>
        <dbReference type="ARBA" id="ARBA00004196"/>
    </source>
</evidence>
<keyword evidence="8" id="KW-1185">Reference proteome</keyword>
<proteinExistence type="inferred from homology"/>
<reference evidence="8" key="1">
    <citation type="journal article" date="2013" name="Stand. Genomic Sci.">
        <title>Genome sequence of the thermophilic fresh-water bacterium Spirochaeta caldaria type strain (H1(T)), reclassification of Spirochaeta caldaria, Spirochaeta stenostrepta, and Spirochaeta zuelzerae in the genus Treponema as Treponema caldaria comb. nov., Treponema stenostrepta comb. nov., and Treponema zuelzerae comb. nov., and emendation of the genus Treponema.</title>
        <authorList>
            <person name="Abt B."/>
            <person name="Goker M."/>
            <person name="Scheuner C."/>
            <person name="Han C."/>
            <person name="Lu M."/>
            <person name="Misra M."/>
            <person name="Lapidus A."/>
            <person name="Nolan M."/>
            <person name="Lucas S."/>
            <person name="Hammon N."/>
            <person name="Deshpande S."/>
            <person name="Cheng J.F."/>
            <person name="Tapia R."/>
            <person name="Goodwin L.A."/>
            <person name="Pitluck S."/>
            <person name="Liolios K."/>
            <person name="Pagani I."/>
            <person name="Ivanova N."/>
            <person name="Mavromatis K."/>
            <person name="Mikhailova N."/>
            <person name="Huntemann M."/>
            <person name="Pati A."/>
            <person name="Chen A."/>
            <person name="Palaniappan K."/>
            <person name="Land M."/>
            <person name="Hauser L."/>
            <person name="Jeffries C.D."/>
            <person name="Rohde M."/>
            <person name="Spring S."/>
            <person name="Gronow S."/>
            <person name="Detter J.C."/>
            <person name="Bristow J."/>
            <person name="Eisen J.A."/>
            <person name="Markowitz V."/>
            <person name="Hugenholtz P."/>
            <person name="Kyrpides N.C."/>
            <person name="Woyke T."/>
            <person name="Klenk H.P."/>
        </authorList>
    </citation>
    <scope>NUCLEOTIDE SEQUENCE</scope>
    <source>
        <strain evidence="8">ATCC 51460 / DSM 7334 / H1</strain>
    </source>
</reference>
<dbReference type="PROSITE" id="PS51257">
    <property type="entry name" value="PROKAR_LIPOPROTEIN"/>
    <property type="match status" value="1"/>
</dbReference>
<keyword evidence="3 5" id="KW-0732">Signal</keyword>
<dbReference type="OrthoDB" id="9775197at2"/>
<comment type="subcellular location">
    <subcellularLocation>
        <location evidence="1">Cell envelope</location>
    </subcellularLocation>
</comment>
<evidence type="ECO:0000256" key="5">
    <source>
        <dbReference type="SAM" id="SignalP"/>
    </source>
</evidence>
<dbReference type="CDD" id="cd00996">
    <property type="entry name" value="PBP2_AatB_like"/>
    <property type="match status" value="1"/>
</dbReference>
<dbReference type="HOGENOM" id="CLU_019602_18_2_12"/>
<dbReference type="STRING" id="744872.Spica_1899"/>
<evidence type="ECO:0000259" key="6">
    <source>
        <dbReference type="SMART" id="SM00062"/>
    </source>
</evidence>
<dbReference type="AlphaFoldDB" id="F8F413"/>
<dbReference type="SMART" id="SM00062">
    <property type="entry name" value="PBPb"/>
    <property type="match status" value="1"/>
</dbReference>
<comment type="similarity">
    <text evidence="2 4">Belongs to the bacterial solute-binding protein 3 family.</text>
</comment>
<evidence type="ECO:0000256" key="2">
    <source>
        <dbReference type="ARBA" id="ARBA00010333"/>
    </source>
</evidence>
<evidence type="ECO:0000313" key="8">
    <source>
        <dbReference type="Proteomes" id="UP000000503"/>
    </source>
</evidence>
<dbReference type="InterPro" id="IPR001638">
    <property type="entry name" value="Solute-binding_3/MltF_N"/>
</dbReference>
<dbReference type="KEGG" id="scd:Spica_1899"/>
<feature type="signal peptide" evidence="5">
    <location>
        <begin position="1"/>
        <end position="27"/>
    </location>
</feature>
<dbReference type="eggNOG" id="COG0834">
    <property type="taxonomic scope" value="Bacteria"/>
</dbReference>
<organism evidence="7 8">
    <name type="scientific">Gracilinema caldarium (strain ATCC 51460 / DSM 7334 / H1)</name>
    <name type="common">Treponema caldarium</name>
    <dbReference type="NCBI Taxonomy" id="744872"/>
    <lineage>
        <taxon>Bacteria</taxon>
        <taxon>Pseudomonadati</taxon>
        <taxon>Spirochaetota</taxon>
        <taxon>Spirochaetia</taxon>
        <taxon>Spirochaetales</taxon>
        <taxon>Breznakiellaceae</taxon>
        <taxon>Gracilinema</taxon>
    </lineage>
</organism>
<sequence>MKRIISVSLTVLAIVALSLTSCSKATKNDGSGKDTSLQTIKSRGKLVLGLDDAFPPMGYRNENNEIVGYDIDLAKEVAKRLGVELVLQPIDWNAKEQELNTGKIDCIWNGFTITEERAKNMAFTKPYLKNAQVLVVKKSAPYQTLADLKGKTIGLQAGSSAAEALNSAADFKASLKNVVEFKDNLTALMDLEIGGVDAVIMDLIVANDNIKRAGKDYRVLAESLSAEDYGVGFRKNDLALRDAVQTSLEAMAQDGTLANITTQWFGSDISVVGK</sequence>
<dbReference type="SUPFAM" id="SSF53850">
    <property type="entry name" value="Periplasmic binding protein-like II"/>
    <property type="match status" value="1"/>
</dbReference>
<dbReference type="EMBL" id="CP002868">
    <property type="protein sequence ID" value="AEJ20032.1"/>
    <property type="molecule type" value="Genomic_DNA"/>
</dbReference>
<gene>
    <name evidence="7" type="ordered locus">Spica_1899</name>
</gene>
<feature type="domain" description="Solute-binding protein family 3/N-terminal" evidence="6">
    <location>
        <begin position="45"/>
        <end position="268"/>
    </location>
</feature>
<feature type="chain" id="PRO_5003376690" evidence="5">
    <location>
        <begin position="28"/>
        <end position="274"/>
    </location>
</feature>